<dbReference type="Gene3D" id="3.40.190.10">
    <property type="entry name" value="Periplasmic binding protein-like II"/>
    <property type="match status" value="2"/>
</dbReference>
<protein>
    <submittedName>
        <fullName evidence="2">Solute-binding protein</fullName>
    </submittedName>
</protein>
<dbReference type="AlphaFoldDB" id="A0A971S0C9"/>
<dbReference type="Proteomes" id="UP000777265">
    <property type="component" value="Unassembled WGS sequence"/>
</dbReference>
<evidence type="ECO:0000313" key="2">
    <source>
        <dbReference type="EMBL" id="NLW34474.1"/>
    </source>
</evidence>
<dbReference type="PANTHER" id="PTHR37945">
    <property type="entry name" value="EXTRACELLULAR TUNGSTATE BINDING PROTEIN"/>
    <property type="match status" value="1"/>
</dbReference>
<sequence>MMQWFYLIMLCMFLAVPGMSRAQGGGNFILMASTIGPIDSGIVDVLESRFEQETGIRVRHVGAGTGAALNIARKGNIDLVMVHARSLEEKFVQEGFGTERIDLMYNDFVIVGPSEDPARVKGMKTAAEALKTIAAKGAPFVTRGDKSGTHVAELELWRKAGIKPAGSWYMVYEKGSEGNVPTLRYTDQKKAYTVIDRATFLSLQKDIKLQVLVEKDTALLNYISLVPVNPKKFGKVNYEGAMTFVKWLTAPGKGQAVIGGFGKDKYGSPLFFPNSKEWKQAK</sequence>
<dbReference type="Pfam" id="PF12849">
    <property type="entry name" value="PBP_like_2"/>
    <property type="match status" value="1"/>
</dbReference>
<dbReference type="SUPFAM" id="SSF53850">
    <property type="entry name" value="Periplasmic binding protein-like II"/>
    <property type="match status" value="1"/>
</dbReference>
<organism evidence="2 3">
    <name type="scientific">Syntrophorhabdus aromaticivorans</name>
    <dbReference type="NCBI Taxonomy" id="328301"/>
    <lineage>
        <taxon>Bacteria</taxon>
        <taxon>Pseudomonadati</taxon>
        <taxon>Thermodesulfobacteriota</taxon>
        <taxon>Syntrophorhabdia</taxon>
        <taxon>Syntrophorhabdales</taxon>
        <taxon>Syntrophorhabdaceae</taxon>
        <taxon>Syntrophorhabdus</taxon>
    </lineage>
</organism>
<gene>
    <name evidence="2" type="ORF">GXY80_03180</name>
</gene>
<reference evidence="2" key="2">
    <citation type="submission" date="2020-01" db="EMBL/GenBank/DDBJ databases">
        <authorList>
            <person name="Campanaro S."/>
        </authorList>
    </citation>
    <scope>NUCLEOTIDE SEQUENCE</scope>
    <source>
        <strain evidence="2">AS06rmzACSIP_7</strain>
    </source>
</reference>
<dbReference type="PANTHER" id="PTHR37945:SF1">
    <property type="entry name" value="EXTRACELLULAR TUNGSTATE BINDING PROTEIN"/>
    <property type="match status" value="1"/>
</dbReference>
<proteinExistence type="predicted"/>
<dbReference type="EMBL" id="JAAYEE010000055">
    <property type="protein sequence ID" value="NLW34474.1"/>
    <property type="molecule type" value="Genomic_DNA"/>
</dbReference>
<evidence type="ECO:0000259" key="1">
    <source>
        <dbReference type="Pfam" id="PF12849"/>
    </source>
</evidence>
<dbReference type="InterPro" id="IPR024370">
    <property type="entry name" value="PBP_domain"/>
</dbReference>
<evidence type="ECO:0000313" key="3">
    <source>
        <dbReference type="Proteomes" id="UP000777265"/>
    </source>
</evidence>
<dbReference type="InterPro" id="IPR052738">
    <property type="entry name" value="ABC-Tungstate_binding"/>
</dbReference>
<name>A0A971S0C9_9BACT</name>
<accession>A0A971S0C9</accession>
<feature type="domain" description="PBP" evidence="1">
    <location>
        <begin position="30"/>
        <end position="250"/>
    </location>
</feature>
<reference evidence="2" key="1">
    <citation type="journal article" date="2020" name="Biotechnol. Biofuels">
        <title>New insights from the biogas microbiome by comprehensive genome-resolved metagenomics of nearly 1600 species originating from multiple anaerobic digesters.</title>
        <authorList>
            <person name="Campanaro S."/>
            <person name="Treu L."/>
            <person name="Rodriguez-R L.M."/>
            <person name="Kovalovszki A."/>
            <person name="Ziels R.M."/>
            <person name="Maus I."/>
            <person name="Zhu X."/>
            <person name="Kougias P.G."/>
            <person name="Basile A."/>
            <person name="Luo G."/>
            <person name="Schluter A."/>
            <person name="Konstantinidis K.T."/>
            <person name="Angelidaki I."/>
        </authorList>
    </citation>
    <scope>NUCLEOTIDE SEQUENCE</scope>
    <source>
        <strain evidence="2">AS06rmzACSIP_7</strain>
    </source>
</reference>
<comment type="caution">
    <text evidence="2">The sequence shown here is derived from an EMBL/GenBank/DDBJ whole genome shotgun (WGS) entry which is preliminary data.</text>
</comment>